<evidence type="ECO:0000313" key="7">
    <source>
        <dbReference type="EMBL" id="PFH02968.1"/>
    </source>
</evidence>
<feature type="compositionally biased region" description="Basic and acidic residues" evidence="6">
    <location>
        <begin position="214"/>
        <end position="233"/>
    </location>
</feature>
<dbReference type="Pfam" id="PF00183">
    <property type="entry name" value="HSP90"/>
    <property type="match status" value="1"/>
</dbReference>
<name>A0AB36TGM6_ACETH</name>
<feature type="region of interest" description="Disordered" evidence="6">
    <location>
        <begin position="214"/>
        <end position="241"/>
    </location>
</feature>
<dbReference type="SUPFAM" id="SSF54211">
    <property type="entry name" value="Ribosomal protein S5 domain 2-like"/>
    <property type="match status" value="1"/>
</dbReference>
<dbReference type="Gene3D" id="3.40.50.11260">
    <property type="match status" value="1"/>
</dbReference>
<feature type="binding site" evidence="5">
    <location>
        <position position="171"/>
    </location>
    <ligand>
        <name>ATP</name>
        <dbReference type="ChEBI" id="CHEBI:30616"/>
    </ligand>
</feature>
<dbReference type="CDD" id="cd16927">
    <property type="entry name" value="HATPase_Hsp90-like"/>
    <property type="match status" value="1"/>
</dbReference>
<dbReference type="GO" id="GO:0051082">
    <property type="term" value="F:unfolded protein binding"/>
    <property type="evidence" value="ECO:0007669"/>
    <property type="project" value="InterPro"/>
</dbReference>
<feature type="binding site" evidence="5">
    <location>
        <position position="37"/>
    </location>
    <ligand>
        <name>ATP</name>
        <dbReference type="ChEBI" id="CHEBI:30616"/>
    </ligand>
</feature>
<dbReference type="AlphaFoldDB" id="A0AB36TGM6"/>
<dbReference type="InterPro" id="IPR036890">
    <property type="entry name" value="HATPase_C_sf"/>
</dbReference>
<sequence>MNRESGCISIHTENIFPIIKKWLYSEKDIFIRELVSNGSDAISKLKKLVSIGEAEVDGNEKYYIKVVVDKEKKTLQIIDNGIGMTGEEVKKYINQIAFSGIKDFVEKYKDKGEEAQIIGHFGLGFYSAFMVSSKVQIDTLSYQKGAQAVRWISTSGIEYEMEDSDRTERGTTVTLYIAEDSEEFLDFYKVRETLVKYFSFLPYEIYLEDANAAKEDKKEGGDNEEKKAEEPKPINDTNPLWLKNPKDCTEQEYKDFYKKVFFDFNDPLFWIHLNMDYPFNLKGILYFPKLRNEIDNFDGKIKLFCNQVFVAENIKEVIPEFLMLLKGTIDCPDLPLNVSRSFLQNDGYVNKISNHITKKVADKLISIFENERESYNKYWDDINPFVKFGCIKEKKFYERVKDIIIFKTTGGEYVTLKDYLERNKDKHENKVFYVTDEKQQAQYIKMFKDNNMEAVMMNTVIDTHFIQFMEMNNSGVKFLRIDADLSESMKDKENNVDENSQKEISEALEKMFKESLNNDKLRIKVEALKSSALPGMILISEQARRIQEMSRWYGGFNLEGLYAEEETLVLNSNSGLIKSLLNLKDKEDRKEDVKLICEHIYDLAKMSHKQLEPDDMTKFIERSNSLLTKLASGL</sequence>
<evidence type="ECO:0000256" key="1">
    <source>
        <dbReference type="ARBA" id="ARBA00008239"/>
    </source>
</evidence>
<comment type="caution">
    <text evidence="7">The sequence shown here is derived from an EMBL/GenBank/DDBJ whole genome shotgun (WGS) entry which is preliminary data.</text>
</comment>
<dbReference type="NCBIfam" id="NF003555">
    <property type="entry name" value="PRK05218.1"/>
    <property type="match status" value="1"/>
</dbReference>
<dbReference type="GO" id="GO:0140662">
    <property type="term" value="F:ATP-dependent protein folding chaperone"/>
    <property type="evidence" value="ECO:0007669"/>
    <property type="project" value="InterPro"/>
</dbReference>
<dbReference type="InterPro" id="IPR020575">
    <property type="entry name" value="Hsp90_N"/>
</dbReference>
<evidence type="ECO:0000256" key="3">
    <source>
        <dbReference type="ARBA" id="ARBA00022840"/>
    </source>
</evidence>
<keyword evidence="4" id="KW-0143">Chaperone</keyword>
<feature type="binding site" evidence="5">
    <location>
        <position position="33"/>
    </location>
    <ligand>
        <name>ATP</name>
        <dbReference type="ChEBI" id="CHEBI:30616"/>
    </ligand>
</feature>
<dbReference type="GO" id="GO:0005524">
    <property type="term" value="F:ATP binding"/>
    <property type="evidence" value="ECO:0007669"/>
    <property type="project" value="UniProtKB-KW"/>
</dbReference>
<dbReference type="Gene3D" id="3.30.565.10">
    <property type="entry name" value="Histidine kinase-like ATPase, C-terminal domain"/>
    <property type="match status" value="1"/>
</dbReference>
<dbReference type="Pfam" id="PF13589">
    <property type="entry name" value="HATPase_c_3"/>
    <property type="match status" value="1"/>
</dbReference>
<dbReference type="Gene3D" id="1.20.120.790">
    <property type="entry name" value="Heat shock protein 90, C-terminal domain"/>
    <property type="match status" value="1"/>
</dbReference>
<dbReference type="InterPro" id="IPR037196">
    <property type="entry name" value="HSP90_C"/>
</dbReference>
<dbReference type="PANTHER" id="PTHR11528">
    <property type="entry name" value="HEAT SHOCK PROTEIN 90 FAMILY MEMBER"/>
    <property type="match status" value="1"/>
</dbReference>
<protein>
    <submittedName>
        <fullName evidence="7">Molecular chaperone HtpG</fullName>
    </submittedName>
</protein>
<dbReference type="PRINTS" id="PR00775">
    <property type="entry name" value="HEATSHOCK90"/>
</dbReference>
<organism evidence="7 8">
    <name type="scientific">Acetivibrio thermocellus AD2</name>
    <dbReference type="NCBI Taxonomy" id="1138384"/>
    <lineage>
        <taxon>Bacteria</taxon>
        <taxon>Bacillati</taxon>
        <taxon>Bacillota</taxon>
        <taxon>Clostridia</taxon>
        <taxon>Eubacteriales</taxon>
        <taxon>Oscillospiraceae</taxon>
        <taxon>Acetivibrio</taxon>
    </lineage>
</organism>
<dbReference type="EMBL" id="PDBW01000001">
    <property type="protein sequence ID" value="PFH02968.1"/>
    <property type="molecule type" value="Genomic_DNA"/>
</dbReference>
<dbReference type="SUPFAM" id="SSF110942">
    <property type="entry name" value="HSP90 C-terminal domain"/>
    <property type="match status" value="1"/>
</dbReference>
<evidence type="ECO:0000256" key="6">
    <source>
        <dbReference type="SAM" id="MobiDB-lite"/>
    </source>
</evidence>
<evidence type="ECO:0000256" key="4">
    <source>
        <dbReference type="ARBA" id="ARBA00023186"/>
    </source>
</evidence>
<dbReference type="GO" id="GO:0016887">
    <property type="term" value="F:ATP hydrolysis activity"/>
    <property type="evidence" value="ECO:0007669"/>
    <property type="project" value="InterPro"/>
</dbReference>
<keyword evidence="2 5" id="KW-0547">Nucleotide-binding</keyword>
<dbReference type="Proteomes" id="UP000223596">
    <property type="component" value="Unassembled WGS sequence"/>
</dbReference>
<comment type="similarity">
    <text evidence="1">Belongs to the heat shock protein 90 family.</text>
</comment>
<dbReference type="RefSeq" id="WP_003517609.1">
    <property type="nucleotide sequence ID" value="NZ_CP013828.1"/>
</dbReference>
<dbReference type="InterPro" id="IPR020568">
    <property type="entry name" value="Ribosomal_Su5_D2-typ_SF"/>
</dbReference>
<accession>A0AB36TGM6</accession>
<feature type="binding site" evidence="5">
    <location>
        <begin position="99"/>
        <end position="100"/>
    </location>
    <ligand>
        <name>ATP</name>
        <dbReference type="ChEBI" id="CHEBI:30616"/>
    </ligand>
</feature>
<gene>
    <name evidence="7" type="ORF">M972_111762</name>
</gene>
<dbReference type="Gene3D" id="3.30.230.80">
    <property type="match status" value="1"/>
</dbReference>
<feature type="binding site" evidence="5">
    <location>
        <position position="84"/>
    </location>
    <ligand>
        <name>ATP</name>
        <dbReference type="ChEBI" id="CHEBI:30616"/>
    </ligand>
</feature>
<dbReference type="InterPro" id="IPR001404">
    <property type="entry name" value="Hsp90_fam"/>
</dbReference>
<proteinExistence type="inferred from homology"/>
<evidence type="ECO:0000256" key="2">
    <source>
        <dbReference type="ARBA" id="ARBA00022741"/>
    </source>
</evidence>
<feature type="binding site" evidence="5">
    <location>
        <position position="79"/>
    </location>
    <ligand>
        <name>ATP</name>
        <dbReference type="ChEBI" id="CHEBI:30616"/>
    </ligand>
</feature>
<keyword evidence="3 5" id="KW-0067">ATP-binding</keyword>
<dbReference type="SUPFAM" id="SSF55874">
    <property type="entry name" value="ATPase domain of HSP90 chaperone/DNA topoisomerase II/histidine kinase"/>
    <property type="match status" value="1"/>
</dbReference>
<feature type="binding site" evidence="5">
    <location>
        <position position="340"/>
    </location>
    <ligand>
        <name>ATP</name>
        <dbReference type="ChEBI" id="CHEBI:30616"/>
    </ligand>
</feature>
<dbReference type="PIRSF" id="PIRSF002583">
    <property type="entry name" value="Hsp90"/>
    <property type="match status" value="1"/>
</dbReference>
<evidence type="ECO:0000256" key="5">
    <source>
        <dbReference type="PIRSR" id="PIRSR002583-1"/>
    </source>
</evidence>
<evidence type="ECO:0000313" key="8">
    <source>
        <dbReference type="Proteomes" id="UP000223596"/>
    </source>
</evidence>
<reference evidence="7 8" key="1">
    <citation type="submission" date="2017-09" db="EMBL/GenBank/DDBJ databases">
        <title>Evaluation of Pacific Biosciences Sequencing Technology to Finishing C. thermocellum Genome Sequences.</title>
        <authorList>
            <person name="Brown S."/>
        </authorList>
    </citation>
    <scope>NUCLEOTIDE SEQUENCE [LARGE SCALE GENOMIC DNA]</scope>
    <source>
        <strain evidence="7 8">AD2</strain>
    </source>
</reference>
<dbReference type="GeneID" id="35804608"/>